<dbReference type="GO" id="GO:0080019">
    <property type="term" value="F:alcohol-forming very long-chain fatty acyl-CoA reductase activity"/>
    <property type="evidence" value="ECO:0007669"/>
    <property type="project" value="InterPro"/>
</dbReference>
<keyword evidence="9" id="KW-0521">NADP</keyword>
<dbReference type="GO" id="GO:0035336">
    <property type="term" value="P:long-chain fatty-acyl-CoA metabolic process"/>
    <property type="evidence" value="ECO:0007669"/>
    <property type="project" value="TreeGrafter"/>
</dbReference>
<evidence type="ECO:0000313" key="12">
    <source>
        <dbReference type="EMBL" id="VDM44291.1"/>
    </source>
</evidence>
<comment type="similarity">
    <text evidence="2 9">Belongs to the fatty acyl-CoA reductase family.</text>
</comment>
<dbReference type="Proteomes" id="UP000050794">
    <property type="component" value="Unassembled WGS sequence"/>
</dbReference>
<keyword evidence="4 9" id="KW-0812">Transmembrane</keyword>
<dbReference type="PANTHER" id="PTHR11011">
    <property type="entry name" value="MALE STERILITY PROTEIN 2-RELATED"/>
    <property type="match status" value="1"/>
</dbReference>
<keyword evidence="13" id="KW-1185">Reference proteome</keyword>
<dbReference type="CDD" id="cd09071">
    <property type="entry name" value="FAR_C"/>
    <property type="match status" value="1"/>
</dbReference>
<dbReference type="Pfam" id="PF07993">
    <property type="entry name" value="NAD_binding_4"/>
    <property type="match status" value="1"/>
</dbReference>
<dbReference type="FunFam" id="3.40.50.720:FF:000143">
    <property type="entry name" value="Fatty acyl-CoA reductase"/>
    <property type="match status" value="1"/>
</dbReference>
<gene>
    <name evidence="12" type="ORF">TCNE_LOCUS12970</name>
</gene>
<name>A0A183UWV0_TOXCA</name>
<dbReference type="Pfam" id="PF03015">
    <property type="entry name" value="Sterile"/>
    <property type="match status" value="1"/>
</dbReference>
<evidence type="ECO:0000259" key="10">
    <source>
        <dbReference type="Pfam" id="PF03015"/>
    </source>
</evidence>
<evidence type="ECO:0000313" key="14">
    <source>
        <dbReference type="WBParaSite" id="TCNE_0001297001-mRNA-1"/>
    </source>
</evidence>
<evidence type="ECO:0000256" key="5">
    <source>
        <dbReference type="ARBA" id="ARBA00022989"/>
    </source>
</evidence>
<dbReference type="AlphaFoldDB" id="A0A183UWV0"/>
<dbReference type="GO" id="GO:0005777">
    <property type="term" value="C:peroxisome"/>
    <property type="evidence" value="ECO:0007669"/>
    <property type="project" value="TreeGrafter"/>
</dbReference>
<dbReference type="CDD" id="cd05236">
    <property type="entry name" value="FAR-N_SDR_e"/>
    <property type="match status" value="1"/>
</dbReference>
<dbReference type="InterPro" id="IPR033640">
    <property type="entry name" value="FAR_C"/>
</dbReference>
<evidence type="ECO:0000256" key="6">
    <source>
        <dbReference type="ARBA" id="ARBA00023098"/>
    </source>
</evidence>
<keyword evidence="5 9" id="KW-1133">Transmembrane helix</keyword>
<dbReference type="WBParaSite" id="TCNE_0001297001-mRNA-1">
    <property type="protein sequence ID" value="TCNE_0001297001-mRNA-1"/>
    <property type="gene ID" value="TCNE_0001297001"/>
</dbReference>
<dbReference type="Gene3D" id="3.40.50.720">
    <property type="entry name" value="NAD(P)-binding Rossmann-like Domain"/>
    <property type="match status" value="1"/>
</dbReference>
<proteinExistence type="inferred from homology"/>
<dbReference type="EC" id="1.2.1.84" evidence="9"/>
<comment type="catalytic activity">
    <reaction evidence="8 9">
        <text>a long-chain fatty acyl-CoA + 2 NADPH + 2 H(+) = a long-chain primary fatty alcohol + 2 NADP(+) + CoA</text>
        <dbReference type="Rhea" id="RHEA:52716"/>
        <dbReference type="ChEBI" id="CHEBI:15378"/>
        <dbReference type="ChEBI" id="CHEBI:57287"/>
        <dbReference type="ChEBI" id="CHEBI:57783"/>
        <dbReference type="ChEBI" id="CHEBI:58349"/>
        <dbReference type="ChEBI" id="CHEBI:77396"/>
        <dbReference type="ChEBI" id="CHEBI:83139"/>
        <dbReference type="EC" id="1.2.1.84"/>
    </reaction>
</comment>
<reference evidence="12 13" key="2">
    <citation type="submission" date="2018-11" db="EMBL/GenBank/DDBJ databases">
        <authorList>
            <consortium name="Pathogen Informatics"/>
        </authorList>
    </citation>
    <scope>NUCLEOTIDE SEQUENCE [LARGE SCALE GENOMIC DNA]</scope>
</reference>
<evidence type="ECO:0000256" key="8">
    <source>
        <dbReference type="ARBA" id="ARBA00052530"/>
    </source>
</evidence>
<dbReference type="InterPro" id="IPR036291">
    <property type="entry name" value="NAD(P)-bd_dom_sf"/>
</dbReference>
<keyword evidence="7 9" id="KW-0472">Membrane</keyword>
<feature type="transmembrane region" description="Helical" evidence="9">
    <location>
        <begin position="465"/>
        <end position="483"/>
    </location>
</feature>
<dbReference type="SUPFAM" id="SSF51735">
    <property type="entry name" value="NAD(P)-binding Rossmann-fold domains"/>
    <property type="match status" value="1"/>
</dbReference>
<evidence type="ECO:0000259" key="11">
    <source>
        <dbReference type="Pfam" id="PF07993"/>
    </source>
</evidence>
<evidence type="ECO:0000256" key="2">
    <source>
        <dbReference type="ARBA" id="ARBA00005928"/>
    </source>
</evidence>
<evidence type="ECO:0000256" key="9">
    <source>
        <dbReference type="RuleBase" id="RU363097"/>
    </source>
</evidence>
<evidence type="ECO:0000313" key="13">
    <source>
        <dbReference type="Proteomes" id="UP000050794"/>
    </source>
</evidence>
<accession>A0A183UWV0</accession>
<organism evidence="13 14">
    <name type="scientific">Toxocara canis</name>
    <name type="common">Canine roundworm</name>
    <dbReference type="NCBI Taxonomy" id="6265"/>
    <lineage>
        <taxon>Eukaryota</taxon>
        <taxon>Metazoa</taxon>
        <taxon>Ecdysozoa</taxon>
        <taxon>Nematoda</taxon>
        <taxon>Chromadorea</taxon>
        <taxon>Rhabditida</taxon>
        <taxon>Spirurina</taxon>
        <taxon>Ascaridomorpha</taxon>
        <taxon>Ascaridoidea</taxon>
        <taxon>Toxocaridae</taxon>
        <taxon>Toxocara</taxon>
    </lineage>
</organism>
<reference evidence="14" key="1">
    <citation type="submission" date="2016-06" db="UniProtKB">
        <authorList>
            <consortium name="WormBaseParasite"/>
        </authorList>
    </citation>
    <scope>IDENTIFICATION</scope>
</reference>
<keyword evidence="6 9" id="KW-0443">Lipid metabolism</keyword>
<feature type="domain" description="Thioester reductase (TE)" evidence="11">
    <location>
        <begin position="18"/>
        <end position="287"/>
    </location>
</feature>
<feature type="domain" description="Fatty acyl-CoA reductase C-terminal" evidence="10">
    <location>
        <begin position="360"/>
        <end position="451"/>
    </location>
</feature>
<dbReference type="InterPro" id="IPR013120">
    <property type="entry name" value="FAR_NAD-bd"/>
</dbReference>
<dbReference type="EMBL" id="UYWY01021500">
    <property type="protein sequence ID" value="VDM44291.1"/>
    <property type="molecule type" value="Genomic_DNA"/>
</dbReference>
<keyword evidence="3 9" id="KW-0444">Lipid biosynthesis</keyword>
<sequence>MEMGRRVADTFTEQSVLVTGASGFLGKVLVEKLLYSTPQLKHIYLLIRPHSGLSPKQRLDKILQGPLFDRLRAENPSAFSKLVPIGGNLLEEDLGLSQPDMHRLCEEVGIVFHCAATVKFDEALRLSIEMNVVGTQRLIALCHKMRNLIVVVHASTAYANCDKSETVEAVYPPPIAPNKLLDAVDWMDDNMLKAITPHLLAQRPNTYTLTKALAEVQLVEDARMLPLIIVRPSIIGAMWKEPLPGWTDNINGPTGIFAACGKGVLTNMCGSNHSKADIIPVDIVSNMLIVAAAYRANSRCEKIPVMHCCSGELNPIRWKHIVDFIEAFYRAYPLNECYRVPSTHFHSSRLLFELNFYYKHLAPAYLIDLICRITGRKQHFVRIYGKVWRMVETLHYFTTRGWNFETKGLLTLWDSLCEEDKQIFNFDVRQLDWDSYLFDYLMGVKRYLIKERLEDIQVARRNLSWLKLYSALVNAGFWWIFVHTFARRRVKKTQWGIWAIGFVLTYIWSNFSFGERVRLKSLEEYKQTTHYC</sequence>
<protein>
    <recommendedName>
        <fullName evidence="9">Fatty acyl-CoA reductase</fullName>
        <ecNumber evidence="9">1.2.1.84</ecNumber>
    </recommendedName>
</protein>
<evidence type="ECO:0000256" key="1">
    <source>
        <dbReference type="ARBA" id="ARBA00004141"/>
    </source>
</evidence>
<feature type="transmembrane region" description="Helical" evidence="9">
    <location>
        <begin position="495"/>
        <end position="513"/>
    </location>
</feature>
<evidence type="ECO:0000256" key="4">
    <source>
        <dbReference type="ARBA" id="ARBA00022692"/>
    </source>
</evidence>
<dbReference type="GO" id="GO:0016020">
    <property type="term" value="C:membrane"/>
    <property type="evidence" value="ECO:0007669"/>
    <property type="project" value="UniProtKB-SubCell"/>
</dbReference>
<keyword evidence="9" id="KW-0560">Oxidoreductase</keyword>
<comment type="function">
    <text evidence="9">Catalyzes the reduction of fatty acyl-CoA to fatty alcohols.</text>
</comment>
<evidence type="ECO:0000256" key="7">
    <source>
        <dbReference type="ARBA" id="ARBA00023136"/>
    </source>
</evidence>
<dbReference type="InterPro" id="IPR026055">
    <property type="entry name" value="FAR"/>
</dbReference>
<evidence type="ECO:0000256" key="3">
    <source>
        <dbReference type="ARBA" id="ARBA00022516"/>
    </source>
</evidence>
<dbReference type="PANTHER" id="PTHR11011:SF45">
    <property type="entry name" value="FATTY ACYL-COA REDUCTASE CG8306-RELATED"/>
    <property type="match status" value="1"/>
</dbReference>
<comment type="subcellular location">
    <subcellularLocation>
        <location evidence="1">Membrane</location>
        <topology evidence="1">Multi-pass membrane protein</topology>
    </subcellularLocation>
</comment>
<dbReference type="GO" id="GO:0102965">
    <property type="term" value="F:alcohol-forming long-chain fatty acyl-CoA reductase activity"/>
    <property type="evidence" value="ECO:0007669"/>
    <property type="project" value="UniProtKB-EC"/>
</dbReference>